<evidence type="ECO:0000256" key="1">
    <source>
        <dbReference type="SAM" id="Coils"/>
    </source>
</evidence>
<keyword evidence="1" id="KW-0175">Coiled coil</keyword>
<reference evidence="4" key="2">
    <citation type="journal article" date="2021" name="Sci. Data">
        <title>Chromosome-scale genome sequencing, assembly and annotation of six genomes from subfamily Leishmaniinae.</title>
        <authorList>
            <person name="Almutairi H."/>
            <person name="Urbaniak M.D."/>
            <person name="Bates M.D."/>
            <person name="Jariyapan N."/>
            <person name="Kwakye-Nuako G."/>
            <person name="Thomaz Soccol V."/>
            <person name="Al-Salem W.S."/>
            <person name="Dillon R.J."/>
            <person name="Bates P.A."/>
            <person name="Gatherer D."/>
        </authorList>
    </citation>
    <scope>NUCLEOTIDE SEQUENCE [LARGE SCALE GENOMIC DNA]</scope>
</reference>
<evidence type="ECO:0000313" key="3">
    <source>
        <dbReference type="EMBL" id="KAG5482977.1"/>
    </source>
</evidence>
<organism evidence="3 4">
    <name type="scientific">Leishmania orientalis</name>
    <dbReference type="NCBI Taxonomy" id="2249476"/>
    <lineage>
        <taxon>Eukaryota</taxon>
        <taxon>Discoba</taxon>
        <taxon>Euglenozoa</taxon>
        <taxon>Kinetoplastea</taxon>
        <taxon>Metakinetoplastina</taxon>
        <taxon>Trypanosomatida</taxon>
        <taxon>Trypanosomatidae</taxon>
        <taxon>Leishmaniinae</taxon>
        <taxon>Leishmania</taxon>
    </lineage>
</organism>
<feature type="coiled-coil region" evidence="1">
    <location>
        <begin position="299"/>
        <end position="340"/>
    </location>
</feature>
<feature type="compositionally biased region" description="Basic and acidic residues" evidence="2">
    <location>
        <begin position="532"/>
        <end position="548"/>
    </location>
</feature>
<comment type="caution">
    <text evidence="3">The sequence shown here is derived from an EMBL/GenBank/DDBJ whole genome shotgun (WGS) entry which is preliminary data.</text>
</comment>
<feature type="compositionally biased region" description="Low complexity" evidence="2">
    <location>
        <begin position="344"/>
        <end position="355"/>
    </location>
</feature>
<feature type="region of interest" description="Disordered" evidence="2">
    <location>
        <begin position="344"/>
        <end position="373"/>
    </location>
</feature>
<accession>A0A836KRK0</accession>
<reference evidence="4" key="1">
    <citation type="journal article" date="2021" name="Microbiol. Resour. Announc.">
        <title>LGAAP: Leishmaniinae Genome Assembly and Annotation Pipeline.</title>
        <authorList>
            <person name="Almutairi H."/>
            <person name="Urbaniak M.D."/>
            <person name="Bates M.D."/>
            <person name="Jariyapan N."/>
            <person name="Kwakye-Nuako G."/>
            <person name="Thomaz-Soccol V."/>
            <person name="Al-Salem W.S."/>
            <person name="Dillon R.J."/>
            <person name="Bates P.A."/>
            <person name="Gatherer D."/>
        </authorList>
    </citation>
    <scope>NUCLEOTIDE SEQUENCE [LARGE SCALE GENOMIC DNA]</scope>
</reference>
<sequence>MATAAHRDAAVDGCVKASATRDSTAAGNSATFALSGELDQATQRRGVAVESLSSDAFDSSPTVAQGPLRRVGDGVESVKCSVSTYAPLLATTDTIAVTERGSAHTHPHLLHIIQQQQERIATLQASLVHTAKSAQRSSEALESLWCNPRVSARTGRARAVGVPSPPVGRVSPPLASVAEVTSAVAATVRWADSVDATLMLPSPVSRDGFTVCKDDLPALKRCSFTPSSPSTAPATCAPLPVVLLDITSMFTTRPTRAVAVHPSLQQSLLSTHRRSSHTQTEWVAAESAALSDRGSGGSADAKEQLAVQLRSELAKAQRRLQEAETLIMSLRASVLALQHQQSAPSASSAPADAVSFPNGATGNSRRLSSDMDRVRCGGGAAEDRMYSVARKDMEELQRLRVLLRFSELKKDSDRLASVENALRESSAARQHLRKRCECLEHEKAQRGSCLRAVVCCVETTLATLKNGAFGNRRDDITAAAAATVALPDKLVAVLKHVLRLCADSAPSPGAQKAPLPMQRPSPPQARQSFARLHQDRLHKAVSDSRDGGRPLPHRPPSQRSSWRGSGAAAAAALGERRVRKQ</sequence>
<proteinExistence type="predicted"/>
<keyword evidence="4" id="KW-1185">Reference proteome</keyword>
<dbReference type="Proteomes" id="UP000674143">
    <property type="component" value="Unassembled WGS sequence"/>
</dbReference>
<feature type="coiled-coil region" evidence="1">
    <location>
        <begin position="415"/>
        <end position="442"/>
    </location>
</feature>
<evidence type="ECO:0000256" key="2">
    <source>
        <dbReference type="SAM" id="MobiDB-lite"/>
    </source>
</evidence>
<dbReference type="AlphaFoldDB" id="A0A836KRK0"/>
<dbReference type="SMR" id="A0A836KRK0"/>
<dbReference type="EMBL" id="JAFHLR010000015">
    <property type="protein sequence ID" value="KAG5482977.1"/>
    <property type="molecule type" value="Genomic_DNA"/>
</dbReference>
<feature type="region of interest" description="Disordered" evidence="2">
    <location>
        <begin position="505"/>
        <end position="581"/>
    </location>
</feature>
<dbReference type="GeneID" id="92363024"/>
<dbReference type="RefSeq" id="XP_067064473.1">
    <property type="nucleotide sequence ID" value="XM_067209090.1"/>
</dbReference>
<evidence type="ECO:0000313" key="4">
    <source>
        <dbReference type="Proteomes" id="UP000674143"/>
    </source>
</evidence>
<protein>
    <submittedName>
        <fullName evidence="3">Uncharacterized protein</fullName>
    </submittedName>
</protein>
<name>A0A836KRK0_9TRYP</name>
<gene>
    <name evidence="3" type="ORF">LSCM4_07186</name>
</gene>
<dbReference type="KEGG" id="loi:92363024"/>